<dbReference type="Proteomes" id="UP000807353">
    <property type="component" value="Unassembled WGS sequence"/>
</dbReference>
<sequence>MNQRYIFDNESNYYNATISGADNASGSYTLTSVVRPANGVPNTTILQSPWGEEGVIHWRDREIEVDGVRHPIDTIKQREGGPRSLTYLWALGKSQWRSKYMSDSRSWKVWSGRDNPPSDTVVIEFKPYRSKTFGKADAAELRISVSDKDAIFVILFLIYLQIIEGPRFSFMDRMLGDLFASSMSSGSL</sequence>
<organism evidence="1 2">
    <name type="scientific">Collybia nuda</name>
    <dbReference type="NCBI Taxonomy" id="64659"/>
    <lineage>
        <taxon>Eukaryota</taxon>
        <taxon>Fungi</taxon>
        <taxon>Dikarya</taxon>
        <taxon>Basidiomycota</taxon>
        <taxon>Agaricomycotina</taxon>
        <taxon>Agaricomycetes</taxon>
        <taxon>Agaricomycetidae</taxon>
        <taxon>Agaricales</taxon>
        <taxon>Tricholomatineae</taxon>
        <taxon>Clitocybaceae</taxon>
        <taxon>Collybia</taxon>
    </lineage>
</organism>
<name>A0A9P6CE36_9AGAR</name>
<evidence type="ECO:0000313" key="2">
    <source>
        <dbReference type="Proteomes" id="UP000807353"/>
    </source>
</evidence>
<protein>
    <submittedName>
        <fullName evidence="1">Uncharacterized protein</fullName>
    </submittedName>
</protein>
<dbReference type="OrthoDB" id="3031217at2759"/>
<proteinExistence type="predicted"/>
<reference evidence="1" key="1">
    <citation type="submission" date="2020-11" db="EMBL/GenBank/DDBJ databases">
        <authorList>
            <consortium name="DOE Joint Genome Institute"/>
            <person name="Ahrendt S."/>
            <person name="Riley R."/>
            <person name="Andreopoulos W."/>
            <person name="Labutti K."/>
            <person name="Pangilinan J."/>
            <person name="Ruiz-Duenas F.J."/>
            <person name="Barrasa J.M."/>
            <person name="Sanchez-Garcia M."/>
            <person name="Camarero S."/>
            <person name="Miyauchi S."/>
            <person name="Serrano A."/>
            <person name="Linde D."/>
            <person name="Babiker R."/>
            <person name="Drula E."/>
            <person name="Ayuso-Fernandez I."/>
            <person name="Pacheco R."/>
            <person name="Padilla G."/>
            <person name="Ferreira P."/>
            <person name="Barriuso J."/>
            <person name="Kellner H."/>
            <person name="Castanera R."/>
            <person name="Alfaro M."/>
            <person name="Ramirez L."/>
            <person name="Pisabarro A.G."/>
            <person name="Kuo A."/>
            <person name="Tritt A."/>
            <person name="Lipzen A."/>
            <person name="He G."/>
            <person name="Yan M."/>
            <person name="Ng V."/>
            <person name="Cullen D."/>
            <person name="Martin F."/>
            <person name="Rosso M.-N."/>
            <person name="Henrissat B."/>
            <person name="Hibbett D."/>
            <person name="Martinez A.T."/>
            <person name="Grigoriev I.V."/>
        </authorList>
    </citation>
    <scope>NUCLEOTIDE SEQUENCE</scope>
    <source>
        <strain evidence="1">CBS 247.69</strain>
    </source>
</reference>
<evidence type="ECO:0000313" key="1">
    <source>
        <dbReference type="EMBL" id="KAF9457644.1"/>
    </source>
</evidence>
<dbReference type="AlphaFoldDB" id="A0A9P6CE36"/>
<keyword evidence="2" id="KW-1185">Reference proteome</keyword>
<dbReference type="EMBL" id="MU150363">
    <property type="protein sequence ID" value="KAF9457644.1"/>
    <property type="molecule type" value="Genomic_DNA"/>
</dbReference>
<accession>A0A9P6CE36</accession>
<comment type="caution">
    <text evidence="1">The sequence shown here is derived from an EMBL/GenBank/DDBJ whole genome shotgun (WGS) entry which is preliminary data.</text>
</comment>
<gene>
    <name evidence="1" type="ORF">BDZ94DRAFT_1326103</name>
</gene>